<dbReference type="KEGG" id="tgr:Tgr7_0430"/>
<dbReference type="RefSeq" id="WP_012637017.1">
    <property type="nucleotide sequence ID" value="NC_011901.1"/>
</dbReference>
<proteinExistence type="predicted"/>
<keyword evidence="2" id="KW-1185">Reference proteome</keyword>
<evidence type="ECO:0000313" key="2">
    <source>
        <dbReference type="Proteomes" id="UP000002383"/>
    </source>
</evidence>
<organism evidence="1 2">
    <name type="scientific">Thioalkalivibrio sulfidiphilus (strain HL-EbGR7)</name>
    <dbReference type="NCBI Taxonomy" id="396588"/>
    <lineage>
        <taxon>Bacteria</taxon>
        <taxon>Pseudomonadati</taxon>
        <taxon>Pseudomonadota</taxon>
        <taxon>Gammaproteobacteria</taxon>
        <taxon>Chromatiales</taxon>
        <taxon>Ectothiorhodospiraceae</taxon>
        <taxon>Thioalkalivibrio</taxon>
    </lineage>
</organism>
<dbReference type="Proteomes" id="UP000002383">
    <property type="component" value="Chromosome"/>
</dbReference>
<name>B8GL10_THISH</name>
<dbReference type="EMBL" id="CP001339">
    <property type="protein sequence ID" value="ACL71528.1"/>
    <property type="molecule type" value="Genomic_DNA"/>
</dbReference>
<dbReference type="STRING" id="396588.Tgr7_0430"/>
<reference evidence="1 2" key="1">
    <citation type="journal article" date="2011" name="Stand. Genomic Sci.">
        <title>Complete genome sequence of 'Thioalkalivibrio sulfidophilus' HL-EbGr7.</title>
        <authorList>
            <person name="Muyzer G."/>
            <person name="Sorokin D.Y."/>
            <person name="Mavromatis K."/>
            <person name="Lapidus A."/>
            <person name="Clum A."/>
            <person name="Ivanova N."/>
            <person name="Pati A."/>
            <person name="d'Haeseleer P."/>
            <person name="Woyke T."/>
            <person name="Kyrpides N.C."/>
        </authorList>
    </citation>
    <scope>NUCLEOTIDE SEQUENCE [LARGE SCALE GENOMIC DNA]</scope>
    <source>
        <strain evidence="1 2">HL-EbGR7</strain>
    </source>
</reference>
<evidence type="ECO:0000313" key="1">
    <source>
        <dbReference type="EMBL" id="ACL71528.1"/>
    </source>
</evidence>
<dbReference type="AlphaFoldDB" id="B8GL10"/>
<protein>
    <submittedName>
        <fullName evidence="1">Uncharacterized protein</fullName>
    </submittedName>
</protein>
<dbReference type="HOGENOM" id="CLU_2669964_0_0_6"/>
<sequence>MSEQIMRALGRIEGELQGIKQVQSQQHETLARVDHRLGDMEVKTAKHGALYGSTAAVGVMLIIEGIKNFGRSQGS</sequence>
<accession>B8GL10</accession>
<gene>
    <name evidence="1" type="ordered locus">Tgr7_0430</name>
</gene>